<feature type="compositionally biased region" description="Polar residues" evidence="4">
    <location>
        <begin position="1"/>
        <end position="10"/>
    </location>
</feature>
<dbReference type="SUPFAM" id="SSF54001">
    <property type="entry name" value="Cysteine proteinases"/>
    <property type="match status" value="1"/>
</dbReference>
<feature type="region of interest" description="Disordered" evidence="4">
    <location>
        <begin position="86"/>
        <end position="111"/>
    </location>
</feature>
<comment type="similarity">
    <text evidence="1">Belongs to the peptidase C48 family.</text>
</comment>
<proteinExistence type="inferred from homology"/>
<evidence type="ECO:0000256" key="1">
    <source>
        <dbReference type="ARBA" id="ARBA00005234"/>
    </source>
</evidence>
<accession>A0A2U1NQU7</accession>
<dbReference type="EMBL" id="PKPP01002342">
    <property type="protein sequence ID" value="PWA75879.1"/>
    <property type="molecule type" value="Genomic_DNA"/>
</dbReference>
<feature type="compositionally biased region" description="Low complexity" evidence="4">
    <location>
        <begin position="495"/>
        <end position="508"/>
    </location>
</feature>
<dbReference type="InterPro" id="IPR038765">
    <property type="entry name" value="Papain-like_cys_pep_sf"/>
</dbReference>
<feature type="compositionally biased region" description="Basic and acidic residues" evidence="4">
    <location>
        <begin position="911"/>
        <end position="939"/>
    </location>
</feature>
<keyword evidence="7" id="KW-1185">Reference proteome</keyword>
<dbReference type="Gene3D" id="3.40.395.10">
    <property type="entry name" value="Adenoviral Proteinase, Chain A"/>
    <property type="match status" value="1"/>
</dbReference>
<evidence type="ECO:0000256" key="3">
    <source>
        <dbReference type="ARBA" id="ARBA00022801"/>
    </source>
</evidence>
<dbReference type="PANTHER" id="PTHR34835:SF90">
    <property type="entry name" value="AMINOTRANSFERASE-LIKE PLANT MOBILE DOMAIN-CONTAINING PROTEIN"/>
    <property type="match status" value="1"/>
</dbReference>
<dbReference type="Pfam" id="PF02902">
    <property type="entry name" value="Peptidase_C48"/>
    <property type="match status" value="1"/>
</dbReference>
<keyword evidence="3" id="KW-0378">Hydrolase</keyword>
<evidence type="ECO:0000313" key="6">
    <source>
        <dbReference type="EMBL" id="PWA75879.1"/>
    </source>
</evidence>
<gene>
    <name evidence="6" type="ORF">CTI12_AA238860</name>
</gene>
<dbReference type="InterPro" id="IPR003653">
    <property type="entry name" value="Peptidase_C48_C"/>
</dbReference>
<dbReference type="AlphaFoldDB" id="A0A2U1NQU7"/>
<feature type="region of interest" description="Disordered" evidence="4">
    <location>
        <begin position="911"/>
        <end position="958"/>
    </location>
</feature>
<comment type="caution">
    <text evidence="6">The sequence shown here is derived from an EMBL/GenBank/DDBJ whole genome shotgun (WGS) entry which is preliminary data.</text>
</comment>
<reference evidence="6 7" key="1">
    <citation type="journal article" date="2018" name="Mol. Plant">
        <title>The genome of Artemisia annua provides insight into the evolution of Asteraceae family and artemisinin biosynthesis.</title>
        <authorList>
            <person name="Shen Q."/>
            <person name="Zhang L."/>
            <person name="Liao Z."/>
            <person name="Wang S."/>
            <person name="Yan T."/>
            <person name="Shi P."/>
            <person name="Liu M."/>
            <person name="Fu X."/>
            <person name="Pan Q."/>
            <person name="Wang Y."/>
            <person name="Lv Z."/>
            <person name="Lu X."/>
            <person name="Zhang F."/>
            <person name="Jiang W."/>
            <person name="Ma Y."/>
            <person name="Chen M."/>
            <person name="Hao X."/>
            <person name="Li L."/>
            <person name="Tang Y."/>
            <person name="Lv G."/>
            <person name="Zhou Y."/>
            <person name="Sun X."/>
            <person name="Brodelius P.E."/>
            <person name="Rose J.K.C."/>
            <person name="Tang K."/>
        </authorList>
    </citation>
    <scope>NUCLEOTIDE SEQUENCE [LARGE SCALE GENOMIC DNA]</scope>
    <source>
        <strain evidence="7">cv. Huhao1</strain>
        <tissue evidence="6">Leaf</tissue>
    </source>
</reference>
<evidence type="ECO:0000313" key="7">
    <source>
        <dbReference type="Proteomes" id="UP000245207"/>
    </source>
</evidence>
<dbReference type="Proteomes" id="UP000245207">
    <property type="component" value="Unassembled WGS sequence"/>
</dbReference>
<feature type="region of interest" description="Disordered" evidence="4">
    <location>
        <begin position="714"/>
        <end position="738"/>
    </location>
</feature>
<dbReference type="GO" id="GO:0008234">
    <property type="term" value="F:cysteine-type peptidase activity"/>
    <property type="evidence" value="ECO:0007669"/>
    <property type="project" value="InterPro"/>
</dbReference>
<organism evidence="6 7">
    <name type="scientific">Artemisia annua</name>
    <name type="common">Sweet wormwood</name>
    <dbReference type="NCBI Taxonomy" id="35608"/>
    <lineage>
        <taxon>Eukaryota</taxon>
        <taxon>Viridiplantae</taxon>
        <taxon>Streptophyta</taxon>
        <taxon>Embryophyta</taxon>
        <taxon>Tracheophyta</taxon>
        <taxon>Spermatophyta</taxon>
        <taxon>Magnoliopsida</taxon>
        <taxon>eudicotyledons</taxon>
        <taxon>Gunneridae</taxon>
        <taxon>Pentapetalae</taxon>
        <taxon>asterids</taxon>
        <taxon>campanulids</taxon>
        <taxon>Asterales</taxon>
        <taxon>Asteraceae</taxon>
        <taxon>Asteroideae</taxon>
        <taxon>Anthemideae</taxon>
        <taxon>Artemisiinae</taxon>
        <taxon>Artemisia</taxon>
    </lineage>
</organism>
<feature type="domain" description="Ubiquitin-like protease family profile" evidence="5">
    <location>
        <begin position="1061"/>
        <end position="1220"/>
    </location>
</feature>
<evidence type="ECO:0000256" key="2">
    <source>
        <dbReference type="ARBA" id="ARBA00022670"/>
    </source>
</evidence>
<dbReference type="GO" id="GO:0006508">
    <property type="term" value="P:proteolysis"/>
    <property type="evidence" value="ECO:0007669"/>
    <property type="project" value="UniProtKB-KW"/>
</dbReference>
<name>A0A2U1NQU7_ARTAN</name>
<keyword evidence="2 6" id="KW-0645">Protease</keyword>
<feature type="region of interest" description="Disordered" evidence="4">
    <location>
        <begin position="482"/>
        <end position="520"/>
    </location>
</feature>
<evidence type="ECO:0000256" key="4">
    <source>
        <dbReference type="SAM" id="MobiDB-lite"/>
    </source>
</evidence>
<evidence type="ECO:0000259" key="5">
    <source>
        <dbReference type="Pfam" id="PF02902"/>
    </source>
</evidence>
<feature type="region of interest" description="Disordered" evidence="4">
    <location>
        <begin position="1"/>
        <end position="23"/>
    </location>
</feature>
<sequence length="1226" mass="139815">MNESNCSMRNVRSYDEESDEEDRIDTAAIKEAAKEKWNELLQSLILEHAAKKKKNAAGKIVKYSAVEKNTKHTAPKLRKKKTISVTECSTSEKKKKGKRPASEMDSDSDFERSNTKMAVVPMKKLKKEDLIQEVRNNERKSINIRMSPRSLKKVLEKLRIPQVEELQKMGFGEFHNNFNFYSTPSELGMWVVTNFESKTCSIKMNNGRKIKITRELVRDILGIPMGDMKVEALEEKNLYEETTAKWREVVESIVVKKKFISKLEEHLCSLTEVDWEFRVAFLVLFFSIFGQGNKDGEVNERIIPILSNTDNVSKMDWCSYVIECMVKECSGYKPNKYFSGPLLLLVIIYVNSTTSETVKVEKTVPAFKAWSSRLLFERQKEELALGFGCLPIAEGVEVIEPMKKKKLREEEGNLVFQLQTPKIDLKYGLYGTNMEEANEDFRSKSFELMIALKLNPEDEDLKKLVETRKDLFAESFKEDCYKNGDDATNGEENDGNGWDNVDDGNNLNEQMGGQNKEDDDLAREKVIDEEGRKENLNTNHDFIDMNDFLKKLMMDTDYKLMIALRLNPEDEDLKKMVETRKDLFAESYKEYGPKNGDDAKNVEENDGNCWDNVDNGNNLNEQMGIDEEGTNENLNANHDFIDLNDFLKKVGNKEKKSDIFGNNPEVSGQDLVGTKYNAIVPFDMDLISSQRLSQSTDENEKQSQEMQYDDLEDIVPLPESQEPNLTKSSNKKRRKLNPEDVTLSQLTWAIEGEQSMNETEMVDKIVKLPFMSTGITDAAKGLDADAPTATADTPCATADAPSATVTKDAIATPPYHSTKLKLKRNSSGKYDVEKVDNSNEAKKTNVEAAKESAVGFIDATPVDNSNEAKKTTVDAAKESADLVIDATPVRSVAPINFVPLENIQKEKEPVKRAKKVASNEEPEKKGRGKKCETKKEMVKAKKAPTKKAEPKKVQKRGAKAVEEDKEDVILKEKRTVKPSNAMKSPFYDRKVHIYQKWSEAEMKLVEYMWSDSTPESDIVFNGKGLQIEGVFFLSLYPEIEVAAPIIDVWSIILNNEEQFRDELSQKRNVYCSTLMLPHRMVDFDDGMELEKRRKTFEENFNSVLKTSGLKDLNDVGLIFFPCIKMTESGSNHYYVICFNLKNGNIDILDNIDNGIEDISARYGKYAQVLIDTFVNYLERRKHPKIAEIWLAIPRMVPTKWKTTYNAVDCGIFVMRHMEMYVGEDVF</sequence>
<dbReference type="PANTHER" id="PTHR34835">
    <property type="entry name" value="OS07G0283600 PROTEIN-RELATED"/>
    <property type="match status" value="1"/>
</dbReference>
<protein>
    <submittedName>
        <fullName evidence="6">Ulp1 protease family, C-terminal catalytic domain-containing protein</fullName>
    </submittedName>
</protein>